<dbReference type="Pfam" id="PF08805">
    <property type="entry name" value="PilS"/>
    <property type="match status" value="1"/>
</dbReference>
<dbReference type="AlphaFoldDB" id="A0A0X8JK11"/>
<dbReference type="KEGG" id="dfi:AXF13_08265"/>
<evidence type="ECO:0000313" key="2">
    <source>
        <dbReference type="EMBL" id="AMD90116.1"/>
    </source>
</evidence>
<name>A0A0X8JK11_9BACT</name>
<protein>
    <submittedName>
        <fullName evidence="2">Pilus assembly protein PilS</fullName>
    </submittedName>
</protein>
<evidence type="ECO:0000259" key="1">
    <source>
        <dbReference type="Pfam" id="PF08805"/>
    </source>
</evidence>
<dbReference type="Gene3D" id="3.30.1690.10">
    <property type="entry name" value="TcpA-like pilin"/>
    <property type="match status" value="1"/>
</dbReference>
<dbReference type="STRING" id="44742.AXF13_08265"/>
<dbReference type="SUPFAM" id="SSF54523">
    <property type="entry name" value="Pili subunits"/>
    <property type="match status" value="1"/>
</dbReference>
<organism evidence="2 3">
    <name type="scientific">Desulfovibrio fairfieldensis</name>
    <dbReference type="NCBI Taxonomy" id="44742"/>
    <lineage>
        <taxon>Bacteria</taxon>
        <taxon>Pseudomonadati</taxon>
        <taxon>Thermodesulfobacteriota</taxon>
        <taxon>Desulfovibrionia</taxon>
        <taxon>Desulfovibrionales</taxon>
        <taxon>Desulfovibrionaceae</taxon>
        <taxon>Desulfovibrio</taxon>
    </lineage>
</organism>
<dbReference type="InterPro" id="IPR045584">
    <property type="entry name" value="Pilin-like"/>
</dbReference>
<dbReference type="RefSeq" id="WP_062252500.1">
    <property type="nucleotide sequence ID" value="NZ_CP014229.1"/>
</dbReference>
<proteinExistence type="predicted"/>
<dbReference type="InterPro" id="IPR014911">
    <property type="entry name" value="PilS_N"/>
</dbReference>
<dbReference type="Proteomes" id="UP000069241">
    <property type="component" value="Chromosome"/>
</dbReference>
<reference evidence="3" key="1">
    <citation type="submission" date="2016-02" db="EMBL/GenBank/DDBJ databases">
        <authorList>
            <person name="Holder M.E."/>
            <person name="Ajami N.J."/>
            <person name="Petrosino J.F."/>
        </authorList>
    </citation>
    <scope>NUCLEOTIDE SEQUENCE [LARGE SCALE GENOMIC DNA]</scope>
    <source>
        <strain evidence="3">CCUG 45958</strain>
    </source>
</reference>
<feature type="domain" description="Type 4 secretion system PilS N-terminal" evidence="1">
    <location>
        <begin position="35"/>
        <end position="153"/>
    </location>
</feature>
<dbReference type="EMBL" id="CP014229">
    <property type="protein sequence ID" value="AMD90116.1"/>
    <property type="molecule type" value="Genomic_DNA"/>
</dbReference>
<sequence length="157" mass="16759">MNMMEVLGGLLISLIVITVAAGYLNSGFSKSKVASLEQDLVTMRMQVQQLFSASSDYSGLDNETAIKAGVVPKSLIKGNNLKTPWGGEINLSTNDANGSFTIELSGIPQDECTQLTRFQTDAWLSVGVNGNTLDSDNTIADIVNSCTTTNTIAYEAR</sequence>
<accession>A0A0X8JK11</accession>
<evidence type="ECO:0000313" key="3">
    <source>
        <dbReference type="Proteomes" id="UP000069241"/>
    </source>
</evidence>
<gene>
    <name evidence="2" type="ORF">AXF13_08265</name>
</gene>
<keyword evidence="3" id="KW-1185">Reference proteome</keyword>